<dbReference type="InterPro" id="IPR021491">
    <property type="entry name" value="DUF3145"/>
</dbReference>
<dbReference type="EMBL" id="JACYWE010000002">
    <property type="protein sequence ID" value="MBD8505583.1"/>
    <property type="molecule type" value="Genomic_DNA"/>
</dbReference>
<evidence type="ECO:0000313" key="1">
    <source>
        <dbReference type="EMBL" id="MBD8505583.1"/>
    </source>
</evidence>
<organism evidence="1 2">
    <name type="scientific">Lolliginicoccus lacisalsi</name>
    <dbReference type="NCBI Taxonomy" id="2742202"/>
    <lineage>
        <taxon>Bacteria</taxon>
        <taxon>Bacillati</taxon>
        <taxon>Actinomycetota</taxon>
        <taxon>Actinomycetes</taxon>
        <taxon>Mycobacteriales</taxon>
        <taxon>Hoyosellaceae</taxon>
        <taxon>Lolliginicoccus</taxon>
    </lineage>
</organism>
<dbReference type="Pfam" id="PF11343">
    <property type="entry name" value="DUF3145"/>
    <property type="match status" value="1"/>
</dbReference>
<protein>
    <submittedName>
        <fullName evidence="1">DUF3145 domain-containing protein</fullName>
    </submittedName>
</protein>
<keyword evidence="2" id="KW-1185">Reference proteome</keyword>
<proteinExistence type="predicted"/>
<accession>A0A927JAA1</accession>
<evidence type="ECO:0000313" key="2">
    <source>
        <dbReference type="Proteomes" id="UP000642993"/>
    </source>
</evidence>
<comment type="caution">
    <text evidence="1">The sequence shown here is derived from an EMBL/GenBank/DDBJ whole genome shotgun (WGS) entry which is preliminary data.</text>
</comment>
<sequence>MSALMQTADATTGVVHVHSSPTALCPHVDWAIAATLGCRSRVRWSAQPAAGGELRATINWVGPVGTGARIAMSLSVWEDLRFEVTEDASEGIDGERFCHTPALGLWRGTMSANGDTVIGEMRLRALMAERAHDLAAALDEAMGTDWDDELEPYRFAGDGAEVTWISRRVG</sequence>
<reference evidence="1" key="1">
    <citation type="submission" date="2020-09" db="EMBL/GenBank/DDBJ databases">
        <title>Hoyosella lacisalsi sp. nov., a halotolerant actinobacterium isolated from soil of Lake Gudzhirganskoe.</title>
        <authorList>
            <person name="Yang Q."/>
            <person name="Guo P.Y."/>
            <person name="Liu S.W."/>
            <person name="Li F.N."/>
            <person name="Sun C.H."/>
        </authorList>
    </citation>
    <scope>NUCLEOTIDE SEQUENCE</scope>
    <source>
        <strain evidence="1">G463</strain>
    </source>
</reference>
<dbReference type="Proteomes" id="UP000642993">
    <property type="component" value="Unassembled WGS sequence"/>
</dbReference>
<dbReference type="AlphaFoldDB" id="A0A927JAA1"/>
<gene>
    <name evidence="1" type="ORF">HT102_03660</name>
</gene>
<name>A0A927JAA1_9ACTN</name>